<comment type="caution">
    <text evidence="1">The sequence shown here is derived from an EMBL/GenBank/DDBJ whole genome shotgun (WGS) entry which is preliminary data.</text>
</comment>
<protein>
    <submittedName>
        <fullName evidence="1">Uncharacterized protein</fullName>
    </submittedName>
</protein>
<reference evidence="1" key="1">
    <citation type="submission" date="2019-12" db="EMBL/GenBank/DDBJ databases">
        <title>Genome sequencing and annotation of Brassica cretica.</title>
        <authorList>
            <person name="Studholme D.J."/>
            <person name="Sarris P.F."/>
        </authorList>
    </citation>
    <scope>NUCLEOTIDE SEQUENCE</scope>
    <source>
        <strain evidence="2">PFS-001/15</strain>
        <strain evidence="1">PFS-102/07</strain>
        <tissue evidence="1">Leaf</tissue>
    </source>
</reference>
<evidence type="ECO:0000313" key="2">
    <source>
        <dbReference type="EMBL" id="KAF2559218.1"/>
    </source>
</evidence>
<gene>
    <name evidence="2" type="ORF">F2Q68_00014626</name>
    <name evidence="1" type="ORF">F2Q70_00021150</name>
</gene>
<proteinExistence type="predicted"/>
<sequence length="130" mass="15094">MSPRKNLQGWRNEQAHALQKVLAEFQQNLCDLLQQSLEDALRMVLQLNQQPLILCQHDDLLLNKEVEGCSNKYLFAASDDKEDLYKELYGPPIFDVYANEDLIFEDVDPICDLFDGEDLSDYVYKKIPKP</sequence>
<accession>A0A3N6QGX8</accession>
<evidence type="ECO:0000313" key="1">
    <source>
        <dbReference type="EMBL" id="KAF2547428.1"/>
    </source>
</evidence>
<dbReference type="OrthoDB" id="10608698at2759"/>
<dbReference type="EMBL" id="QGKY02001925">
    <property type="protein sequence ID" value="KAF2547428.1"/>
    <property type="molecule type" value="Genomic_DNA"/>
</dbReference>
<dbReference type="AlphaFoldDB" id="A0A3N6QGX8"/>
<dbReference type="EMBL" id="QGKW02001940">
    <property type="protein sequence ID" value="KAF2559218.1"/>
    <property type="molecule type" value="Genomic_DNA"/>
</dbReference>
<organism evidence="1">
    <name type="scientific">Brassica cretica</name>
    <name type="common">Mustard</name>
    <dbReference type="NCBI Taxonomy" id="69181"/>
    <lineage>
        <taxon>Eukaryota</taxon>
        <taxon>Viridiplantae</taxon>
        <taxon>Streptophyta</taxon>
        <taxon>Embryophyta</taxon>
        <taxon>Tracheophyta</taxon>
        <taxon>Spermatophyta</taxon>
        <taxon>Magnoliopsida</taxon>
        <taxon>eudicotyledons</taxon>
        <taxon>Gunneridae</taxon>
        <taxon>Pentapetalae</taxon>
        <taxon>rosids</taxon>
        <taxon>malvids</taxon>
        <taxon>Brassicales</taxon>
        <taxon>Brassicaceae</taxon>
        <taxon>Brassiceae</taxon>
        <taxon>Brassica</taxon>
    </lineage>
</organism>
<name>A0A3N6QGX8_BRACR</name>
<dbReference type="Proteomes" id="UP000712281">
    <property type="component" value="Unassembled WGS sequence"/>
</dbReference>